<dbReference type="EMBL" id="JAEVFJ010000007">
    <property type="protein sequence ID" value="KAH8103416.1"/>
    <property type="molecule type" value="Genomic_DNA"/>
</dbReference>
<dbReference type="Proteomes" id="UP000813824">
    <property type="component" value="Unassembled WGS sequence"/>
</dbReference>
<comment type="caution">
    <text evidence="2">The sequence shown here is derived from an EMBL/GenBank/DDBJ whole genome shotgun (WGS) entry which is preliminary data.</text>
</comment>
<feature type="region of interest" description="Disordered" evidence="1">
    <location>
        <begin position="68"/>
        <end position="117"/>
    </location>
</feature>
<feature type="compositionally biased region" description="Pro residues" evidence="1">
    <location>
        <begin position="299"/>
        <end position="310"/>
    </location>
</feature>
<gene>
    <name evidence="2" type="ORF">BXZ70DRAFT_925515</name>
</gene>
<evidence type="ECO:0000313" key="3">
    <source>
        <dbReference type="Proteomes" id="UP000813824"/>
    </source>
</evidence>
<feature type="region of interest" description="Disordered" evidence="1">
    <location>
        <begin position="282"/>
        <end position="315"/>
    </location>
</feature>
<dbReference type="AlphaFoldDB" id="A0A8K0UUG3"/>
<proteinExistence type="predicted"/>
<protein>
    <submittedName>
        <fullName evidence="2">Uncharacterized protein</fullName>
    </submittedName>
</protein>
<evidence type="ECO:0000313" key="2">
    <source>
        <dbReference type="EMBL" id="KAH8103416.1"/>
    </source>
</evidence>
<reference evidence="2" key="1">
    <citation type="journal article" date="2021" name="New Phytol.">
        <title>Evolutionary innovations through gain and loss of genes in the ectomycorrhizal Boletales.</title>
        <authorList>
            <person name="Wu G."/>
            <person name="Miyauchi S."/>
            <person name="Morin E."/>
            <person name="Kuo A."/>
            <person name="Drula E."/>
            <person name="Varga T."/>
            <person name="Kohler A."/>
            <person name="Feng B."/>
            <person name="Cao Y."/>
            <person name="Lipzen A."/>
            <person name="Daum C."/>
            <person name="Hundley H."/>
            <person name="Pangilinan J."/>
            <person name="Johnson J."/>
            <person name="Barry K."/>
            <person name="LaButti K."/>
            <person name="Ng V."/>
            <person name="Ahrendt S."/>
            <person name="Min B."/>
            <person name="Choi I.G."/>
            <person name="Park H."/>
            <person name="Plett J.M."/>
            <person name="Magnuson J."/>
            <person name="Spatafora J.W."/>
            <person name="Nagy L.G."/>
            <person name="Henrissat B."/>
            <person name="Grigoriev I.V."/>
            <person name="Yang Z.L."/>
            <person name="Xu J."/>
            <person name="Martin F.M."/>
        </authorList>
    </citation>
    <scope>NUCLEOTIDE SEQUENCE</scope>
    <source>
        <strain evidence="2">KKN 215</strain>
    </source>
</reference>
<name>A0A8K0UUG3_9AGAR</name>
<evidence type="ECO:0000256" key="1">
    <source>
        <dbReference type="SAM" id="MobiDB-lite"/>
    </source>
</evidence>
<sequence length="349" mass="38715">MMSTRTIITFPPPPPTHNVLSSTERTKLLKTTAKLGSVLGSVPHVVDDAYGLSVSSTSPAPAVKKVRQRTWSFRTKKSSSANSDSESDCSSPRGSLSSNATRFASTRSNENAWRSSLPEKRPPLLRLGLSKKLMRSQRHIVTTPSLDYLSCAMEEDDPFGAYADSSYMELDPKVPIPTFTIPSDTALRREKMRRLKRKLGENIPVHLVFPPIAESDEEDVVIHSPTTPTFDSCSSNSDSSCDSSSELLTDFEREQEDAVPAMPYLPHLWRAKERSRLRHEAAQQLPRKSSFVDTAKPLPSLPLPPVPPSPASTRTVKRRSGQFIIHYQVTDDYAVDTFDGLRCTLTRSG</sequence>
<dbReference type="OrthoDB" id="3215907at2759"/>
<organism evidence="2 3">
    <name type="scientific">Cristinia sonorae</name>
    <dbReference type="NCBI Taxonomy" id="1940300"/>
    <lineage>
        <taxon>Eukaryota</taxon>
        <taxon>Fungi</taxon>
        <taxon>Dikarya</taxon>
        <taxon>Basidiomycota</taxon>
        <taxon>Agaricomycotina</taxon>
        <taxon>Agaricomycetes</taxon>
        <taxon>Agaricomycetidae</taxon>
        <taxon>Agaricales</taxon>
        <taxon>Pleurotineae</taxon>
        <taxon>Stephanosporaceae</taxon>
        <taxon>Cristinia</taxon>
    </lineage>
</organism>
<feature type="compositionally biased region" description="Low complexity" evidence="1">
    <location>
        <begin position="78"/>
        <end position="95"/>
    </location>
</feature>
<feature type="region of interest" description="Disordered" evidence="1">
    <location>
        <begin position="1"/>
        <end position="20"/>
    </location>
</feature>
<feature type="compositionally biased region" description="Polar residues" evidence="1">
    <location>
        <begin position="96"/>
        <end position="114"/>
    </location>
</feature>
<accession>A0A8K0UUG3</accession>
<keyword evidence="3" id="KW-1185">Reference proteome</keyword>